<dbReference type="GO" id="GO:0016874">
    <property type="term" value="F:ligase activity"/>
    <property type="evidence" value="ECO:0007669"/>
    <property type="project" value="UniProtKB-KW"/>
</dbReference>
<reference evidence="6 7" key="1">
    <citation type="submission" date="2017-07" db="EMBL/GenBank/DDBJ databases">
        <title>Isolation and whole genome analysis of endospore-forming bacteria from heroin.</title>
        <authorList>
            <person name="Kalinowski J."/>
            <person name="Ahrens B."/>
            <person name="Al-Dilaimi A."/>
            <person name="Winkler A."/>
            <person name="Wibberg D."/>
            <person name="Schleenbecker U."/>
            <person name="Ruckert C."/>
            <person name="Wolfel R."/>
            <person name="Grass G."/>
        </authorList>
    </citation>
    <scope>NUCLEOTIDE SEQUENCE [LARGE SCALE GENOMIC DNA]</scope>
    <source>
        <strain evidence="6 7">7539</strain>
    </source>
</reference>
<evidence type="ECO:0000256" key="4">
    <source>
        <dbReference type="PROSITE-ProRule" id="PRU00409"/>
    </source>
</evidence>
<evidence type="ECO:0000256" key="1">
    <source>
        <dbReference type="ARBA" id="ARBA00022598"/>
    </source>
</evidence>
<dbReference type="Pfam" id="PF13535">
    <property type="entry name" value="ATP-grasp_4"/>
    <property type="match status" value="1"/>
</dbReference>
<evidence type="ECO:0000313" key="7">
    <source>
        <dbReference type="Proteomes" id="UP000216207"/>
    </source>
</evidence>
<sequence>MIKKVLILGVAAVQRDAIIELKKQGYEVHACAMAKDGPGADAADYFTKINILDEVAIINYINSNSIDLVYSVGSDIAIPIASSISEKLNLPYFVTKQTALICNNKDLMRSTLGRDFYGNVKFQVIESEIEAKEIILEYPFILKPTDSQGQRGVFLIKTYEDFKKNYLEARKYSRSGRVIIEQYISGPEISVNGYIVNGEVKFLISSDRETWTEYTGLIKKHVVPSQKVSNKLQKNIFEIASKACEKLGILNGPFYLQMKMDNDLPYIIEITPRLDGCHMWKLLKYYSGINLIKLTFNHFCTNDTTELSKITYTKKSKLTLEFACQIPNTKVNYDHFAKNTSSILDSYKYYPENSVVRPINGVFEKIGYFIH</sequence>
<dbReference type="PANTHER" id="PTHR43585:SF2">
    <property type="entry name" value="ATP-GRASP ENZYME FSQD"/>
    <property type="match status" value="1"/>
</dbReference>
<feature type="domain" description="ATP-grasp" evidence="5">
    <location>
        <begin position="109"/>
        <end position="300"/>
    </location>
</feature>
<evidence type="ECO:0000313" key="6">
    <source>
        <dbReference type="EMBL" id="PAE89031.1"/>
    </source>
</evidence>
<dbReference type="Proteomes" id="UP000216207">
    <property type="component" value="Unassembled WGS sequence"/>
</dbReference>
<dbReference type="InterPro" id="IPR016185">
    <property type="entry name" value="PreATP-grasp_dom_sf"/>
</dbReference>
<dbReference type="SUPFAM" id="SSF56059">
    <property type="entry name" value="Glutathione synthetase ATP-binding domain-like"/>
    <property type="match status" value="1"/>
</dbReference>
<dbReference type="InterPro" id="IPR013815">
    <property type="entry name" value="ATP_grasp_subdomain_1"/>
</dbReference>
<gene>
    <name evidence="6" type="ORF">CHH72_11725</name>
</gene>
<name>A0A268P045_SHOCL</name>
<evidence type="ECO:0000256" key="2">
    <source>
        <dbReference type="ARBA" id="ARBA00022741"/>
    </source>
</evidence>
<dbReference type="PANTHER" id="PTHR43585">
    <property type="entry name" value="FUMIPYRROLE BIOSYNTHESIS PROTEIN C"/>
    <property type="match status" value="1"/>
</dbReference>
<dbReference type="InterPro" id="IPR052032">
    <property type="entry name" value="ATP-dep_AA_Ligase"/>
</dbReference>
<evidence type="ECO:0000259" key="5">
    <source>
        <dbReference type="PROSITE" id="PS50975"/>
    </source>
</evidence>
<dbReference type="EMBL" id="NPCC01000012">
    <property type="protein sequence ID" value="PAE89031.1"/>
    <property type="molecule type" value="Genomic_DNA"/>
</dbReference>
<dbReference type="PROSITE" id="PS50975">
    <property type="entry name" value="ATP_GRASP"/>
    <property type="match status" value="1"/>
</dbReference>
<keyword evidence="3 4" id="KW-0067">ATP-binding</keyword>
<evidence type="ECO:0000256" key="3">
    <source>
        <dbReference type="ARBA" id="ARBA00022840"/>
    </source>
</evidence>
<protein>
    <submittedName>
        <fullName evidence="6">Carbamoyl-phosphate synthase small subunit</fullName>
    </submittedName>
</protein>
<dbReference type="Gene3D" id="3.40.50.20">
    <property type="match status" value="1"/>
</dbReference>
<dbReference type="AlphaFoldDB" id="A0A268P045"/>
<dbReference type="GO" id="GO:0005524">
    <property type="term" value="F:ATP binding"/>
    <property type="evidence" value="ECO:0007669"/>
    <property type="project" value="UniProtKB-UniRule"/>
</dbReference>
<dbReference type="Gene3D" id="3.30.1490.20">
    <property type="entry name" value="ATP-grasp fold, A domain"/>
    <property type="match status" value="1"/>
</dbReference>
<dbReference type="InterPro" id="IPR011761">
    <property type="entry name" value="ATP-grasp"/>
</dbReference>
<accession>A0A268P045</accession>
<keyword evidence="2 4" id="KW-0547">Nucleotide-binding</keyword>
<comment type="caution">
    <text evidence="6">The sequence shown here is derived from an EMBL/GenBank/DDBJ whole genome shotgun (WGS) entry which is preliminary data.</text>
</comment>
<proteinExistence type="predicted"/>
<dbReference type="GO" id="GO:0046872">
    <property type="term" value="F:metal ion binding"/>
    <property type="evidence" value="ECO:0007669"/>
    <property type="project" value="InterPro"/>
</dbReference>
<dbReference type="Gene3D" id="3.30.470.20">
    <property type="entry name" value="ATP-grasp fold, B domain"/>
    <property type="match status" value="1"/>
</dbReference>
<organism evidence="6 7">
    <name type="scientific">Shouchella clausii</name>
    <name type="common">Alkalihalobacillus clausii</name>
    <dbReference type="NCBI Taxonomy" id="79880"/>
    <lineage>
        <taxon>Bacteria</taxon>
        <taxon>Bacillati</taxon>
        <taxon>Bacillota</taxon>
        <taxon>Bacilli</taxon>
        <taxon>Bacillales</taxon>
        <taxon>Bacillaceae</taxon>
        <taxon>Shouchella</taxon>
    </lineage>
</organism>
<dbReference type="SUPFAM" id="SSF52440">
    <property type="entry name" value="PreATP-grasp domain"/>
    <property type="match status" value="1"/>
</dbReference>
<keyword evidence="1" id="KW-0436">Ligase</keyword>
<dbReference type="RefSeq" id="WP_095326663.1">
    <property type="nucleotide sequence ID" value="NZ_NPCC01000012.1"/>
</dbReference>